<reference evidence="1 2" key="2">
    <citation type="journal article" date="2016" name="Int. J. Syst. Evol. Microbiol.">
        <title>Flavisolibacter tropicus sp. nov., isolated from tropical soil.</title>
        <authorList>
            <person name="Lee J.J."/>
            <person name="Kang M.S."/>
            <person name="Kim G.S."/>
            <person name="Lee C.S."/>
            <person name="Lim S."/>
            <person name="Lee J."/>
            <person name="Roh S.H."/>
            <person name="Kang H."/>
            <person name="Ha J.M."/>
            <person name="Bae S."/>
            <person name="Jung H.Y."/>
            <person name="Kim M.K."/>
        </authorList>
    </citation>
    <scope>NUCLEOTIDE SEQUENCE [LARGE SCALE GENOMIC DNA]</scope>
    <source>
        <strain evidence="1 2">LCS9</strain>
    </source>
</reference>
<evidence type="ECO:0008006" key="3">
    <source>
        <dbReference type="Google" id="ProtNLM"/>
    </source>
</evidence>
<gene>
    <name evidence="1" type="ORF">SY85_16525</name>
</gene>
<dbReference type="STRING" id="1492898.SY85_16525"/>
<dbReference type="SUPFAM" id="SSF49464">
    <property type="entry name" value="Carboxypeptidase regulatory domain-like"/>
    <property type="match status" value="1"/>
</dbReference>
<dbReference type="KEGG" id="fla:SY85_16525"/>
<dbReference type="AlphaFoldDB" id="A0A172U308"/>
<dbReference type="InterPro" id="IPR008969">
    <property type="entry name" value="CarboxyPept-like_regulatory"/>
</dbReference>
<name>A0A172U308_9BACT</name>
<protein>
    <recommendedName>
        <fullName evidence="3">Carboxypeptidase-like regulatory domain-containing protein</fullName>
    </recommendedName>
</protein>
<evidence type="ECO:0000313" key="2">
    <source>
        <dbReference type="Proteomes" id="UP000077177"/>
    </source>
</evidence>
<accession>A0A172U308</accession>
<proteinExistence type="predicted"/>
<evidence type="ECO:0000313" key="1">
    <source>
        <dbReference type="EMBL" id="ANE53548.1"/>
    </source>
</evidence>
<reference evidence="2" key="1">
    <citation type="submission" date="2015-01" db="EMBL/GenBank/DDBJ databases">
        <title>Flavisolibacter sp./LCS9/ whole genome sequencing.</title>
        <authorList>
            <person name="Kim M.K."/>
            <person name="Srinivasan S."/>
            <person name="Lee J.-J."/>
        </authorList>
    </citation>
    <scope>NUCLEOTIDE SEQUENCE [LARGE SCALE GENOMIC DNA]</scope>
    <source>
        <strain evidence="2">LCS9</strain>
    </source>
</reference>
<dbReference type="EMBL" id="CP011390">
    <property type="protein sequence ID" value="ANE53548.1"/>
    <property type="molecule type" value="Genomic_DNA"/>
</dbReference>
<sequence length="228" mass="26354">MIAVQSLYAQYKVQGTIYDSSRTYPLEAVSVMSTSGKGTITNATGFYQIDVSEKDSIWFSYLGKPTIKYPVAKMLDPHQFDLALRVPVNVLKEVTVRPRNYRLDSLQNRQDYAKVFNYQKPNLGTMTSIGAGGVGFDIDEIIRAFQFRKNKSMMRFQQRLIQQEQDKYVDHRFNKALVRRLTGLDGEKLDQFMTAYRPSYEFAVLTNDYDFQSYIKESSKKFKSGTPF</sequence>
<dbReference type="Proteomes" id="UP000077177">
    <property type="component" value="Chromosome"/>
</dbReference>
<organism evidence="1 2">
    <name type="scientific">Flavisolibacter tropicus</name>
    <dbReference type="NCBI Taxonomy" id="1492898"/>
    <lineage>
        <taxon>Bacteria</taxon>
        <taxon>Pseudomonadati</taxon>
        <taxon>Bacteroidota</taxon>
        <taxon>Chitinophagia</taxon>
        <taxon>Chitinophagales</taxon>
        <taxon>Chitinophagaceae</taxon>
        <taxon>Flavisolibacter</taxon>
    </lineage>
</organism>
<keyword evidence="2" id="KW-1185">Reference proteome</keyword>